<feature type="transmembrane region" description="Helical" evidence="1">
    <location>
        <begin position="472"/>
        <end position="493"/>
    </location>
</feature>
<dbReference type="Pfam" id="PF10101">
    <property type="entry name" value="DUF2339"/>
    <property type="match status" value="1"/>
</dbReference>
<feature type="transmembrane region" description="Helical" evidence="1">
    <location>
        <begin position="534"/>
        <end position="554"/>
    </location>
</feature>
<evidence type="ECO:0000313" key="3">
    <source>
        <dbReference type="Proteomes" id="UP001596157"/>
    </source>
</evidence>
<feature type="transmembrane region" description="Helical" evidence="1">
    <location>
        <begin position="274"/>
        <end position="297"/>
    </location>
</feature>
<feature type="transmembrane region" description="Helical" evidence="1">
    <location>
        <begin position="139"/>
        <end position="161"/>
    </location>
</feature>
<organism evidence="2 3">
    <name type="scientific">Actinokineospora guangxiensis</name>
    <dbReference type="NCBI Taxonomy" id="1490288"/>
    <lineage>
        <taxon>Bacteria</taxon>
        <taxon>Bacillati</taxon>
        <taxon>Actinomycetota</taxon>
        <taxon>Actinomycetes</taxon>
        <taxon>Pseudonocardiales</taxon>
        <taxon>Pseudonocardiaceae</taxon>
        <taxon>Actinokineospora</taxon>
    </lineage>
</organism>
<keyword evidence="1" id="KW-1133">Transmembrane helix</keyword>
<keyword evidence="3" id="KW-1185">Reference proteome</keyword>
<feature type="transmembrane region" description="Helical" evidence="1">
    <location>
        <begin position="435"/>
        <end position="452"/>
    </location>
</feature>
<dbReference type="InterPro" id="IPR019286">
    <property type="entry name" value="DUF2339_TM"/>
</dbReference>
<dbReference type="RefSeq" id="WP_378248869.1">
    <property type="nucleotide sequence ID" value="NZ_JBHSKF010000009.1"/>
</dbReference>
<name>A0ABW0ENM1_9PSEU</name>
<feature type="transmembrane region" description="Helical" evidence="1">
    <location>
        <begin position="251"/>
        <end position="268"/>
    </location>
</feature>
<feature type="transmembrane region" description="Helical" evidence="1">
    <location>
        <begin position="566"/>
        <end position="585"/>
    </location>
</feature>
<accession>A0ABW0ENM1</accession>
<feature type="transmembrane region" description="Helical" evidence="1">
    <location>
        <begin position="318"/>
        <end position="338"/>
    </location>
</feature>
<reference evidence="3" key="1">
    <citation type="journal article" date="2019" name="Int. J. Syst. Evol. Microbiol.">
        <title>The Global Catalogue of Microorganisms (GCM) 10K type strain sequencing project: providing services to taxonomists for standard genome sequencing and annotation.</title>
        <authorList>
            <consortium name="The Broad Institute Genomics Platform"/>
            <consortium name="The Broad Institute Genome Sequencing Center for Infectious Disease"/>
            <person name="Wu L."/>
            <person name="Ma J."/>
        </authorList>
    </citation>
    <scope>NUCLEOTIDE SEQUENCE [LARGE SCALE GENOMIC DNA]</scope>
    <source>
        <strain evidence="3">CCUG 59778</strain>
    </source>
</reference>
<feature type="transmembrane region" description="Helical" evidence="1">
    <location>
        <begin position="591"/>
        <end position="609"/>
    </location>
</feature>
<feature type="transmembrane region" description="Helical" evidence="1">
    <location>
        <begin position="407"/>
        <end position="428"/>
    </location>
</feature>
<dbReference type="Proteomes" id="UP001596157">
    <property type="component" value="Unassembled WGS sequence"/>
</dbReference>
<keyword evidence="1" id="KW-0472">Membrane</keyword>
<dbReference type="PANTHER" id="PTHR38434:SF1">
    <property type="entry name" value="BLL2549 PROTEIN"/>
    <property type="match status" value="1"/>
</dbReference>
<feature type="transmembrane region" description="Helical" evidence="1">
    <location>
        <begin position="225"/>
        <end position="244"/>
    </location>
</feature>
<keyword evidence="1" id="KW-0812">Transmembrane</keyword>
<sequence length="615" mass="61108">MTESLLSLAREVDDLGRRLTAVSTELRTLGAAPATAEPPDLAAGHPAPRRQVIEREGAAAASESGLWTGAGGEASAVGAAAGGGSSGFGAGGPVPYPSVPPVAWVRPPSGWAPPPPVPPGPPRKTLGEMLSAEGAGSRVLAWVGGAITLVGVVLLLVLAIQRGWLGPVPRVLVGAAFGVGLVGVGVRLHRVPAARTGAFALAATGLAVLYLDVIAATALYGFLPVLGGLGAAVGVAAGGIWLALRWDSEHLATAVIVATAVCAPVITGGPDPTLVAFLLVCTIAASPLRWPTTVLIARVPPVLASIGSSGVVGPTWQNTAAALAVTAVAVVLALWRLHRVPGDVAAQASQAVAVVPTLLAAAVLVDARGAVIAAATGAVLIAVWVLLGKPVAGVAGMVAVAQATAMHFDGSVMTSVLLAEGLLLAAAAWRTRDRVTLAGATGFAVLGALRALPIDIPPHLLVEPGVPRTGALAVAALLLAVSVAVPWAAWRAGAIPSPARSMGPWLSAGALALYGAAALVLTATLLAVPDRTGFLVGHVLITVLWAATALVLLAKGIETTPLRAAGLALVGAAVAKLVLFDLSALDGIARVAVFIAAGLILLAAGTRYARLVASR</sequence>
<comment type="caution">
    <text evidence="2">The sequence shown here is derived from an EMBL/GenBank/DDBJ whole genome shotgun (WGS) entry which is preliminary data.</text>
</comment>
<feature type="transmembrane region" description="Helical" evidence="1">
    <location>
        <begin position="505"/>
        <end position="528"/>
    </location>
</feature>
<feature type="transmembrane region" description="Helical" evidence="1">
    <location>
        <begin position="167"/>
        <end position="186"/>
    </location>
</feature>
<evidence type="ECO:0000256" key="1">
    <source>
        <dbReference type="SAM" id="Phobius"/>
    </source>
</evidence>
<feature type="transmembrane region" description="Helical" evidence="1">
    <location>
        <begin position="344"/>
        <end position="365"/>
    </location>
</feature>
<dbReference type="EMBL" id="JBHSKF010000009">
    <property type="protein sequence ID" value="MFC5289022.1"/>
    <property type="molecule type" value="Genomic_DNA"/>
</dbReference>
<protein>
    <submittedName>
        <fullName evidence="2">DUF2339 domain-containing protein</fullName>
    </submittedName>
</protein>
<proteinExistence type="predicted"/>
<gene>
    <name evidence="2" type="ORF">ACFPM7_18375</name>
</gene>
<evidence type="ECO:0000313" key="2">
    <source>
        <dbReference type="EMBL" id="MFC5289022.1"/>
    </source>
</evidence>
<feature type="transmembrane region" description="Helical" evidence="1">
    <location>
        <begin position="198"/>
        <end position="219"/>
    </location>
</feature>
<dbReference type="PANTHER" id="PTHR38434">
    <property type="entry name" value="BLL2549 PROTEIN"/>
    <property type="match status" value="1"/>
</dbReference>